<proteinExistence type="inferred from homology"/>
<evidence type="ECO:0000256" key="8">
    <source>
        <dbReference type="ARBA" id="ARBA00023170"/>
    </source>
</evidence>
<evidence type="ECO:0000256" key="2">
    <source>
        <dbReference type="ARBA" id="ARBA00022475"/>
    </source>
</evidence>
<dbReference type="OrthoDB" id="6614360at2759"/>
<dbReference type="GO" id="GO:0007165">
    <property type="term" value="P:signal transduction"/>
    <property type="evidence" value="ECO:0007669"/>
    <property type="project" value="UniProtKB-KW"/>
</dbReference>
<evidence type="ECO:0000256" key="3">
    <source>
        <dbReference type="ARBA" id="ARBA00022606"/>
    </source>
</evidence>
<dbReference type="Proteomes" id="UP000297026">
    <property type="component" value="Unassembled WGS sequence"/>
</dbReference>
<dbReference type="GO" id="GO:0005886">
    <property type="term" value="C:plasma membrane"/>
    <property type="evidence" value="ECO:0007669"/>
    <property type="project" value="UniProtKB-SubCell"/>
</dbReference>
<dbReference type="AlphaFoldDB" id="A0A4E0RK48"/>
<dbReference type="PANTHER" id="PTHR21137">
    <property type="entry name" value="ODORANT RECEPTOR"/>
    <property type="match status" value="1"/>
</dbReference>
<name>A0A4E0RK48_9HYME</name>
<keyword evidence="5 10" id="KW-0552">Olfaction</keyword>
<dbReference type="GO" id="GO:0004984">
    <property type="term" value="F:olfactory receptor activity"/>
    <property type="evidence" value="ECO:0007669"/>
    <property type="project" value="InterPro"/>
</dbReference>
<keyword evidence="3 10" id="KW-0716">Sensory transduction</keyword>
<reference evidence="11" key="1">
    <citation type="submission" date="2019-02" db="EMBL/GenBank/DDBJ databases">
        <title>Genome of the parasitoid wasp Diachasma alloeum, an emerging model for ecological speciation and transitions to asexual reproduction.</title>
        <authorList>
            <person name="Robertson H.M."/>
            <person name="Walden K.K."/>
            <person name="Tvedte E.S."/>
            <person name="Hood G.R."/>
            <person name="Feder J.L."/>
            <person name="Forbes A.A."/>
            <person name="Logsdon J.M."/>
            <person name="Mcelroy K.E."/>
        </authorList>
    </citation>
    <scope>NUCLEOTIDE SEQUENCE [LARGE SCALE GENOMIC DNA]</scope>
    <source>
        <strain evidence="11">Michigan</strain>
    </source>
</reference>
<evidence type="ECO:0000256" key="9">
    <source>
        <dbReference type="ARBA" id="ARBA00023224"/>
    </source>
</evidence>
<feature type="transmembrane region" description="Helical" evidence="10">
    <location>
        <begin position="292"/>
        <end position="316"/>
    </location>
</feature>
<feature type="transmembrane region" description="Helical" evidence="10">
    <location>
        <begin position="43"/>
        <end position="62"/>
    </location>
</feature>
<evidence type="ECO:0000313" key="11">
    <source>
        <dbReference type="EMBL" id="THK33122.1"/>
    </source>
</evidence>
<evidence type="ECO:0000256" key="4">
    <source>
        <dbReference type="ARBA" id="ARBA00022692"/>
    </source>
</evidence>
<protein>
    <recommendedName>
        <fullName evidence="10">Odorant receptor</fullName>
    </recommendedName>
</protein>
<evidence type="ECO:0000256" key="6">
    <source>
        <dbReference type="ARBA" id="ARBA00022989"/>
    </source>
</evidence>
<accession>A0A4E0RK48</accession>
<feature type="transmembrane region" description="Helical" evidence="10">
    <location>
        <begin position="259"/>
        <end position="280"/>
    </location>
</feature>
<keyword evidence="6 10" id="KW-1133">Transmembrane helix</keyword>
<evidence type="ECO:0000256" key="7">
    <source>
        <dbReference type="ARBA" id="ARBA00023136"/>
    </source>
</evidence>
<keyword evidence="4 10" id="KW-0812">Transmembrane</keyword>
<keyword evidence="12" id="KW-1185">Reference proteome</keyword>
<comment type="subcellular location">
    <subcellularLocation>
        <location evidence="1 10">Cell membrane</location>
        <topology evidence="1 10">Multi-pass membrane protein</topology>
    </subcellularLocation>
</comment>
<keyword evidence="2" id="KW-1003">Cell membrane</keyword>
<sequence length="389" mass="44642">MKRNIEDFWDIDALRDFRTYKVTAQIMGVWPFTCQETFSKTRFFSIIIILTSMAAMLVQDILRNCGTINEALESAVFVPSALLGILKITLPRIYWKNMKSIILSTAQDWSTTTCTQSRKIMGRSSVVSTAGFLFLLGGSLSISVLAVLRKAALNFRLNSENSTIQYVALGAGCWRSDLPMNIYLIYATQSIQLCIMQLCVNGSDACYYQILSHLSGQLNILKLNLEGSINSYDGKSSPIDAFVKQHNRLLRLCYHVEETFTFVVLCHLMTNLCFIMMIVLTSWSENEERGNLVIFGCTTIFFYGQMFLFCFGGDVITTRTEALFHSVYSYPWYKLKVFERQKVLFILTKTNYPMHFTACKLYRLNLENFKNIVKFTASLFSFMRLFLQK</sequence>
<evidence type="ECO:0000256" key="10">
    <source>
        <dbReference type="RuleBase" id="RU351113"/>
    </source>
</evidence>
<keyword evidence="8 10" id="KW-0675">Receptor</keyword>
<evidence type="ECO:0000256" key="5">
    <source>
        <dbReference type="ARBA" id="ARBA00022725"/>
    </source>
</evidence>
<comment type="caution">
    <text evidence="10">Lacks conserved residue(s) required for the propagation of feature annotation.</text>
</comment>
<keyword evidence="7 10" id="KW-0472">Membrane</keyword>
<evidence type="ECO:0000256" key="1">
    <source>
        <dbReference type="ARBA" id="ARBA00004651"/>
    </source>
</evidence>
<dbReference type="PANTHER" id="PTHR21137:SF35">
    <property type="entry name" value="ODORANT RECEPTOR 19A-RELATED"/>
    <property type="match status" value="1"/>
</dbReference>
<dbReference type="Pfam" id="PF02949">
    <property type="entry name" value="7tm_6"/>
    <property type="match status" value="1"/>
</dbReference>
<dbReference type="EMBL" id="ML158713">
    <property type="protein sequence ID" value="THK33122.1"/>
    <property type="molecule type" value="Genomic_DNA"/>
</dbReference>
<comment type="similarity">
    <text evidence="10">Belongs to the insect chemoreceptor superfamily. Heteromeric odorant receptor channel (TC 1.A.69) family.</text>
</comment>
<dbReference type="GO" id="GO:0005549">
    <property type="term" value="F:odorant binding"/>
    <property type="evidence" value="ECO:0007669"/>
    <property type="project" value="InterPro"/>
</dbReference>
<evidence type="ECO:0000313" key="12">
    <source>
        <dbReference type="Proteomes" id="UP000297026"/>
    </source>
</evidence>
<gene>
    <name evidence="11" type="primary">Or71</name>
    <name evidence="11" type="ORF">DALL_DALL000318</name>
</gene>
<keyword evidence="9 10" id="KW-0807">Transducer</keyword>
<feature type="transmembrane region" description="Helical" evidence="10">
    <location>
        <begin position="126"/>
        <end position="148"/>
    </location>
</feature>
<dbReference type="InterPro" id="IPR004117">
    <property type="entry name" value="7tm6_olfct_rcpt"/>
</dbReference>
<organism evidence="11 12">
    <name type="scientific">Diachasma alloeum</name>
    <dbReference type="NCBI Taxonomy" id="454923"/>
    <lineage>
        <taxon>Eukaryota</taxon>
        <taxon>Metazoa</taxon>
        <taxon>Ecdysozoa</taxon>
        <taxon>Arthropoda</taxon>
        <taxon>Hexapoda</taxon>
        <taxon>Insecta</taxon>
        <taxon>Pterygota</taxon>
        <taxon>Neoptera</taxon>
        <taxon>Endopterygota</taxon>
        <taxon>Hymenoptera</taxon>
        <taxon>Apocrita</taxon>
        <taxon>Ichneumonoidea</taxon>
        <taxon>Braconidae</taxon>
        <taxon>Opiinae</taxon>
        <taxon>Diachasma</taxon>
    </lineage>
</organism>